<proteinExistence type="predicted"/>
<gene>
    <name evidence="1" type="ORF">HQ865_16760</name>
</gene>
<dbReference type="KEGG" id="mmab:HQ865_16760"/>
<protein>
    <recommendedName>
        <fullName evidence="3">Antitoxin</fullName>
    </recommendedName>
</protein>
<reference evidence="1 2" key="1">
    <citation type="submission" date="2020-05" db="EMBL/GenBank/DDBJ databases">
        <title>Mucilaginibacter mali sp. nov.</title>
        <authorList>
            <person name="Kim H.S."/>
            <person name="Lee K.C."/>
            <person name="Suh M.K."/>
            <person name="Kim J.-S."/>
            <person name="Han K.-I."/>
            <person name="Eom M.K."/>
            <person name="Shin Y.K."/>
            <person name="Lee J.-S."/>
        </authorList>
    </citation>
    <scope>NUCLEOTIDE SEQUENCE [LARGE SCALE GENOMIC DNA]</scope>
    <source>
        <strain evidence="1 2">G2-14</strain>
    </source>
</reference>
<dbReference type="Pfam" id="PF19891">
    <property type="entry name" value="DUF6364"/>
    <property type="match status" value="1"/>
</dbReference>
<sequence length="81" mass="9019">MKAKLTLTIKKDIIAKSKLYAKHTGKSLSNLVQNYLDALTGESGSWNIISTKTKKIAGAVKLSANFDEDTELRSYLEHKHL</sequence>
<dbReference type="EMBL" id="CP054139">
    <property type="protein sequence ID" value="QKJ31341.1"/>
    <property type="molecule type" value="Genomic_DNA"/>
</dbReference>
<keyword evidence="2" id="KW-1185">Reference proteome</keyword>
<evidence type="ECO:0008006" key="3">
    <source>
        <dbReference type="Google" id="ProtNLM"/>
    </source>
</evidence>
<dbReference type="InterPro" id="IPR045944">
    <property type="entry name" value="DUF6364"/>
</dbReference>
<dbReference type="Proteomes" id="UP000505355">
    <property type="component" value="Chromosome"/>
</dbReference>
<accession>A0A7D4UMR9</accession>
<organism evidence="1 2">
    <name type="scientific">Mucilaginibacter mali</name>
    <dbReference type="NCBI Taxonomy" id="2740462"/>
    <lineage>
        <taxon>Bacteria</taxon>
        <taxon>Pseudomonadati</taxon>
        <taxon>Bacteroidota</taxon>
        <taxon>Sphingobacteriia</taxon>
        <taxon>Sphingobacteriales</taxon>
        <taxon>Sphingobacteriaceae</taxon>
        <taxon>Mucilaginibacter</taxon>
    </lineage>
</organism>
<dbReference type="RefSeq" id="WP_173416002.1">
    <property type="nucleotide sequence ID" value="NZ_CP054139.1"/>
</dbReference>
<evidence type="ECO:0000313" key="2">
    <source>
        <dbReference type="Proteomes" id="UP000505355"/>
    </source>
</evidence>
<dbReference type="AlphaFoldDB" id="A0A7D4UMR9"/>
<name>A0A7D4UMR9_9SPHI</name>
<evidence type="ECO:0000313" key="1">
    <source>
        <dbReference type="EMBL" id="QKJ31341.1"/>
    </source>
</evidence>